<accession>A0A2I0U1W0</accession>
<evidence type="ECO:0000313" key="2">
    <source>
        <dbReference type="Proteomes" id="UP000233556"/>
    </source>
</evidence>
<evidence type="ECO:0000313" key="1">
    <source>
        <dbReference type="EMBL" id="PKU40058.1"/>
    </source>
</evidence>
<organism evidence="1 2">
    <name type="scientific">Limosa lapponica baueri</name>
    <dbReference type="NCBI Taxonomy" id="1758121"/>
    <lineage>
        <taxon>Eukaryota</taxon>
        <taxon>Metazoa</taxon>
        <taxon>Chordata</taxon>
        <taxon>Craniata</taxon>
        <taxon>Vertebrata</taxon>
        <taxon>Euteleostomi</taxon>
        <taxon>Archelosauria</taxon>
        <taxon>Archosauria</taxon>
        <taxon>Dinosauria</taxon>
        <taxon>Saurischia</taxon>
        <taxon>Theropoda</taxon>
        <taxon>Coelurosauria</taxon>
        <taxon>Aves</taxon>
        <taxon>Neognathae</taxon>
        <taxon>Neoaves</taxon>
        <taxon>Charadriiformes</taxon>
        <taxon>Scolopacidae</taxon>
        <taxon>Limosa</taxon>
    </lineage>
</organism>
<dbReference type="EMBL" id="KZ506347">
    <property type="protein sequence ID" value="PKU40058.1"/>
    <property type="molecule type" value="Genomic_DNA"/>
</dbReference>
<keyword evidence="2" id="KW-1185">Reference proteome</keyword>
<gene>
    <name evidence="1" type="ORF">llap_9639</name>
</gene>
<dbReference type="Proteomes" id="UP000233556">
    <property type="component" value="Unassembled WGS sequence"/>
</dbReference>
<reference evidence="2" key="1">
    <citation type="submission" date="2017-11" db="EMBL/GenBank/DDBJ databases">
        <authorList>
            <person name="Lima N.C."/>
            <person name="Parody-Merino A.M."/>
            <person name="Battley P.F."/>
            <person name="Fidler A.E."/>
            <person name="Prosdocimi F."/>
        </authorList>
    </citation>
    <scope>NUCLEOTIDE SEQUENCE [LARGE SCALE GENOMIC DNA]</scope>
</reference>
<proteinExistence type="predicted"/>
<name>A0A2I0U1W0_LIMLA</name>
<dbReference type="AlphaFoldDB" id="A0A2I0U1W0"/>
<reference evidence="2" key="2">
    <citation type="submission" date="2017-12" db="EMBL/GenBank/DDBJ databases">
        <title>Genome sequence of the Bar-tailed Godwit (Limosa lapponica baueri).</title>
        <authorList>
            <person name="Lima N.C.B."/>
            <person name="Parody-Merino A.M."/>
            <person name="Battley P.F."/>
            <person name="Fidler A.E."/>
            <person name="Prosdocimi F."/>
        </authorList>
    </citation>
    <scope>NUCLEOTIDE SEQUENCE [LARGE SCALE GENOMIC DNA]</scope>
</reference>
<protein>
    <submittedName>
        <fullName evidence="1">Uncharacterized protein</fullName>
    </submittedName>
</protein>
<sequence>MFSSLLLERLNELTAEQQQQMLAPTAVSTSKKISVTAIGLGQGKQKLGSCEESGGTGKKCGSKFIRVNAHPFAEYLDSFPLLTYQGLRLFSPLTSVKEEHFSNTLKTAVELFSSIRNLHLKCTSYVAGQGEEKCHLETDEEDKYAASDGLMDLVIDQTSKQGQVMIKRGAKCSDEFTSVAFTLGILGLGRRRHQEICQYGLAMMEEEGHHPVSN</sequence>